<dbReference type="InterPro" id="IPR026893">
    <property type="entry name" value="Tyr/Ser_Pase_IphP-type"/>
</dbReference>
<dbReference type="EMBL" id="MDYQ01000170">
    <property type="protein sequence ID" value="PRP79807.1"/>
    <property type="molecule type" value="Genomic_DNA"/>
</dbReference>
<dbReference type="Proteomes" id="UP000241769">
    <property type="component" value="Unassembled WGS sequence"/>
</dbReference>
<proteinExistence type="predicted"/>
<keyword evidence="2" id="KW-1185">Reference proteome</keyword>
<dbReference type="InterPro" id="IPR016130">
    <property type="entry name" value="Tyr_Pase_AS"/>
</dbReference>
<evidence type="ECO:0008006" key="3">
    <source>
        <dbReference type="Google" id="ProtNLM"/>
    </source>
</evidence>
<dbReference type="AlphaFoldDB" id="A0A2P6N795"/>
<protein>
    <recommendedName>
        <fullName evidence="3">Tyrosine specific protein phosphatases domain-containing protein</fullName>
    </recommendedName>
</protein>
<dbReference type="PANTHER" id="PTHR31126:SF1">
    <property type="entry name" value="TYROSINE SPECIFIC PROTEIN PHOSPHATASES DOMAIN-CONTAINING PROTEIN"/>
    <property type="match status" value="1"/>
</dbReference>
<dbReference type="InterPro" id="IPR029021">
    <property type="entry name" value="Prot-tyrosine_phosphatase-like"/>
</dbReference>
<gene>
    <name evidence="1" type="ORF">PROFUN_12561</name>
</gene>
<dbReference type="Gene3D" id="3.90.190.10">
    <property type="entry name" value="Protein tyrosine phosphatase superfamily"/>
    <property type="match status" value="1"/>
</dbReference>
<dbReference type="Pfam" id="PF13350">
    <property type="entry name" value="Y_phosphatase3"/>
    <property type="match status" value="1"/>
</dbReference>
<accession>A0A2P6N795</accession>
<evidence type="ECO:0000313" key="2">
    <source>
        <dbReference type="Proteomes" id="UP000241769"/>
    </source>
</evidence>
<dbReference type="PROSITE" id="PS00383">
    <property type="entry name" value="TYR_PHOSPHATASE_1"/>
    <property type="match status" value="1"/>
</dbReference>
<dbReference type="OrthoDB" id="17139at2759"/>
<organism evidence="1 2">
    <name type="scientific">Planoprotostelium fungivorum</name>
    <dbReference type="NCBI Taxonomy" id="1890364"/>
    <lineage>
        <taxon>Eukaryota</taxon>
        <taxon>Amoebozoa</taxon>
        <taxon>Evosea</taxon>
        <taxon>Variosea</taxon>
        <taxon>Cavosteliida</taxon>
        <taxon>Cavosteliaceae</taxon>
        <taxon>Planoprotostelium</taxon>
    </lineage>
</organism>
<evidence type="ECO:0000313" key="1">
    <source>
        <dbReference type="EMBL" id="PRP79807.1"/>
    </source>
</evidence>
<dbReference type="PANTHER" id="PTHR31126">
    <property type="entry name" value="TYROSINE-PROTEIN PHOSPHATASE"/>
    <property type="match status" value="1"/>
</dbReference>
<reference evidence="1 2" key="1">
    <citation type="journal article" date="2018" name="Genome Biol. Evol.">
        <title>Multiple Roots of Fruiting Body Formation in Amoebozoa.</title>
        <authorList>
            <person name="Hillmann F."/>
            <person name="Forbes G."/>
            <person name="Novohradska S."/>
            <person name="Ferling I."/>
            <person name="Riege K."/>
            <person name="Groth M."/>
            <person name="Westermann M."/>
            <person name="Marz M."/>
            <person name="Spaller T."/>
            <person name="Winckler T."/>
            <person name="Schaap P."/>
            <person name="Glockner G."/>
        </authorList>
    </citation>
    <scope>NUCLEOTIDE SEQUENCE [LARGE SCALE GENOMIC DNA]</scope>
    <source>
        <strain evidence="1 2">Jena</strain>
    </source>
</reference>
<name>A0A2P6N795_9EUKA</name>
<dbReference type="STRING" id="1890364.A0A2P6N795"/>
<sequence length="366" mass="41709">MTHRFKGIANFRDLSHSSGGIIPPGRIYRCATPSEATPEDVDYILNKLNVKTIIDLRTTAESAADIGENLLRSHYTVIPESSLGRLNQIEHMRGTHERMLFHVPVLPSNLSFLRELSYSSRAKLAYYGVLGYTDQAHRIVGDMMVNLKLNGLYRLILKTSWKNILRTLELLSNPRNYPVMIHCTQGKDRTGMIANLLLHVCEVDEKKISEDYAHSEKELEPMRMNSEYMKRNFARAESLGLDMTSWMLSPIEAIEETHAWVQNQFGGYAKYMEWIRFSSVSQAFLHQVLVRTDQQNRSQPVTPAIAHADITDSDSPSILTPFDSPDIKMRVKEEQVKNALERVKLDEGVLIPDVPPPIPKRPPKNL</sequence>
<dbReference type="SUPFAM" id="SSF52799">
    <property type="entry name" value="(Phosphotyrosine protein) phosphatases II"/>
    <property type="match status" value="1"/>
</dbReference>
<comment type="caution">
    <text evidence="1">The sequence shown here is derived from an EMBL/GenBank/DDBJ whole genome shotgun (WGS) entry which is preliminary data.</text>
</comment>
<dbReference type="InParanoid" id="A0A2P6N795"/>
<dbReference type="GO" id="GO:0004721">
    <property type="term" value="F:phosphoprotein phosphatase activity"/>
    <property type="evidence" value="ECO:0007669"/>
    <property type="project" value="InterPro"/>
</dbReference>